<accession>A0A3L8PY11</accession>
<comment type="caution">
    <text evidence="2">The sequence shown here is derived from an EMBL/GenBank/DDBJ whole genome shotgun (WGS) entry which is preliminary data.</text>
</comment>
<reference evidence="2 3" key="1">
    <citation type="submission" date="2018-09" db="EMBL/GenBank/DDBJ databases">
        <title>Phylogeny of the Shewanellaceae, and recommendation for two new genera, Pseudoshewanella and Parashewanella.</title>
        <authorList>
            <person name="Wang G."/>
        </authorList>
    </citation>
    <scope>NUCLEOTIDE SEQUENCE [LARGE SCALE GENOMIC DNA]</scope>
    <source>
        <strain evidence="2 3">C51</strain>
    </source>
</reference>
<organism evidence="2 3">
    <name type="scientific">Parashewanella curva</name>
    <dbReference type="NCBI Taxonomy" id="2338552"/>
    <lineage>
        <taxon>Bacteria</taxon>
        <taxon>Pseudomonadati</taxon>
        <taxon>Pseudomonadota</taxon>
        <taxon>Gammaproteobacteria</taxon>
        <taxon>Alteromonadales</taxon>
        <taxon>Shewanellaceae</taxon>
        <taxon>Parashewanella</taxon>
    </lineage>
</organism>
<dbReference type="EMBL" id="QZEI01000037">
    <property type="protein sequence ID" value="RLV59348.1"/>
    <property type="molecule type" value="Genomic_DNA"/>
</dbReference>
<protein>
    <submittedName>
        <fullName evidence="2">Uncharacterized protein</fullName>
    </submittedName>
</protein>
<evidence type="ECO:0000313" key="2">
    <source>
        <dbReference type="EMBL" id="RLV59348.1"/>
    </source>
</evidence>
<evidence type="ECO:0000313" key="3">
    <source>
        <dbReference type="Proteomes" id="UP000281474"/>
    </source>
</evidence>
<dbReference type="Proteomes" id="UP000281474">
    <property type="component" value="Unassembled WGS sequence"/>
</dbReference>
<gene>
    <name evidence="2" type="ORF">D5018_12715</name>
</gene>
<feature type="signal peptide" evidence="1">
    <location>
        <begin position="1"/>
        <end position="27"/>
    </location>
</feature>
<evidence type="ECO:0000256" key="1">
    <source>
        <dbReference type="SAM" id="SignalP"/>
    </source>
</evidence>
<name>A0A3L8PY11_9GAMM</name>
<dbReference type="AlphaFoldDB" id="A0A3L8PY11"/>
<feature type="chain" id="PRO_5018194634" evidence="1">
    <location>
        <begin position="28"/>
        <end position="523"/>
    </location>
</feature>
<keyword evidence="1" id="KW-0732">Signal</keyword>
<proteinExistence type="predicted"/>
<dbReference type="RefSeq" id="WP_121839378.1">
    <property type="nucleotide sequence ID" value="NZ_ML014786.1"/>
</dbReference>
<keyword evidence="3" id="KW-1185">Reference proteome</keyword>
<sequence>MLKKIFITNIEVIFAISVAVFASSVQAGTIPINVNCGGADSTALITMPKHLGFFNVNAGVTSKDLSGFEVIDPTNNQRFLIDGLKEFKDYTTNFDGVQTDQQSNQKVRRIKMDLDLQTAFAGTFPNPSVASQQSENAKLNGESIPSTRIIGFAKPIAHSNNTFGEQDTSTFLATSKFCNVYGISNGIHNVQVSLITLDDSANATIVSKPGIQITKDAVPVEFKGGNGSPLSIFIEGGITFKDVDLTHAMTGIESKLYLKLKPLNSSTKFPKNYFSYVSRLLDQHDSTNTLIGKSGISSMKFLPDSFLFSIGQLDRGATSGNTFSFHPSIIETVKDKGESRGDFNTDNYNDAPPVSGWYSPSLAVVNSSKSGVFAPINLDAQVTTDTYIDSSNFYPWLLMTSGDQFQDAPLNIDTFGNSRFFVVDSIDSNGRITLRKENTSSDDRSNYLDFSNIATGDKTWRGSRVRWAKRQGDGSIKIYEGYIAEHSSDGHSAILKPNDSSVTVADLPAVHQDVAFEFAKTNQ</sequence>